<evidence type="ECO:0000313" key="2">
    <source>
        <dbReference type="Proteomes" id="UP000095392"/>
    </source>
</evidence>
<dbReference type="Proteomes" id="UP000095392">
    <property type="component" value="Unassembled WGS sequence"/>
</dbReference>
<gene>
    <name evidence="1" type="ORF">BFV95_4878</name>
</gene>
<reference evidence="1 2" key="1">
    <citation type="submission" date="2016-09" db="EMBL/GenBank/DDBJ databases">
        <title>Draft Genome Sequence of four Alteromonas macleodii strains isolated from copper coupons and grown long-term at elevated copper levels.</title>
        <authorList>
            <person name="Cusick K."/>
            <person name="Dale J."/>
            <person name="Little B."/>
            <person name="Biffinger J."/>
        </authorList>
    </citation>
    <scope>NUCLEOTIDE SEQUENCE [LARGE SCALE GENOMIC DNA]</scope>
    <source>
        <strain evidence="1 2">KCP01</strain>
    </source>
</reference>
<protein>
    <submittedName>
        <fullName evidence="1">Uncharacterized protein</fullName>
    </submittedName>
</protein>
<sequence>MLARNDAFTDATYNPEDNKLRLFTDVNIEDDLFSALLEQGFLRVPAQKCFMAAWTPQREDMCISLVGPVNLDTTSRLYSGVAENSPQKPDRFALAAQRLNADFNGQHLILHGHPNAHTVSRSAPQLDTALSNAKQAADMVMYWEQRLLAQTQNRGKKPSADQVVIRIQKLLAELRRRQNWINHGIILVELWQQLRHIDNAKAQQKQVEYYLHTQLKTGEASRQHHLAAYQEGRLSVDQIITQNIEWGERIATGSNTLRWITHILNRLSYEREKLGNVACYKGNVTANVITEFARAQGTQSPTAKHYGDTWTLSSPVTLPVHIANAVDITLSGDEWRTLFVELGYVVPDEQSPKPALLNFEAQQLHLTSKAGSKWYTQIRMTKQEFAALHSDHRSVYVSACGTFRVKVCREPGNVHHDAPWYCVFLTDNRMHAVPDSTCIKQQ</sequence>
<comment type="caution">
    <text evidence="1">The sequence shown here is derived from an EMBL/GenBank/DDBJ whole genome shotgun (WGS) entry which is preliminary data.</text>
</comment>
<dbReference type="AlphaFoldDB" id="A0AB36FQJ6"/>
<proteinExistence type="predicted"/>
<name>A0AB36FQJ6_ALTMA</name>
<accession>A0AB36FQJ6</accession>
<organism evidence="1 2">
    <name type="scientific">Alteromonas macleodii</name>
    <name type="common">Pseudoalteromonas macleodii</name>
    <dbReference type="NCBI Taxonomy" id="28108"/>
    <lineage>
        <taxon>Bacteria</taxon>
        <taxon>Pseudomonadati</taxon>
        <taxon>Pseudomonadota</taxon>
        <taxon>Gammaproteobacteria</taxon>
        <taxon>Alteromonadales</taxon>
        <taxon>Alteromonadaceae</taxon>
        <taxon>Alteromonas/Salinimonas group</taxon>
        <taxon>Alteromonas</taxon>
    </lineage>
</organism>
<dbReference type="RefSeq" id="WP_069945587.1">
    <property type="nucleotide sequence ID" value="NZ_MIPW01000046.1"/>
</dbReference>
<keyword evidence="2" id="KW-1185">Reference proteome</keyword>
<dbReference type="EMBL" id="MIPY01000073">
    <property type="protein sequence ID" value="OES24039.1"/>
    <property type="molecule type" value="Genomic_DNA"/>
</dbReference>
<evidence type="ECO:0000313" key="1">
    <source>
        <dbReference type="EMBL" id="OES24039.1"/>
    </source>
</evidence>